<reference evidence="1 2" key="1">
    <citation type="journal article" date="2018" name="Microb. Genom.">
        <title>Expanding an expanded genome: long-read sequencing of Trypanosoma cruzi.</title>
        <authorList>
            <person name="Berna L."/>
            <person name="Rodriguez M."/>
            <person name="Chiribao M.L."/>
            <person name="Parodi-Talice A."/>
            <person name="Pita S."/>
            <person name="Rijo G."/>
            <person name="Alvarez-Valin F."/>
            <person name="Robello C."/>
        </authorList>
    </citation>
    <scope>NUCLEOTIDE SEQUENCE [LARGE SCALE GENOMIC DNA]</scope>
    <source>
        <strain evidence="1 2">Dm28c</strain>
    </source>
</reference>
<dbReference type="VEuPathDB" id="TriTrypDB:ECC02_005703"/>
<proteinExistence type="predicted"/>
<sequence length="362" mass="40948">MSNGAVPLLSTVPPSYRDRLVAFFHEHDETKLGYVDDMLEKYAGKEEKLIAALLKKYKSRLPQPECAVAPAVDLPAGDLQDECHPSSDGKSAYRDAAVAILQKYDPSRLVHVDYLLRKYEGKEELLVRQLKKKYAEEGIQPAPDDHSPLASTTPVERADYHQRLKSFFLRYDPEKVPHVEVILRKYSGEESKLIKALVRRFGPEPSVIEERSADQEGEKPCLASTEDTAVAPGDSVKDTRNNLSGSEGLAVARAESSRRTVDVSSFIRLFGVEWCLTEEQQAENSRRLDAFFHSHPARPSSQPAPLLPSIQTCGETVDPEIWSLPDVSQEELQRWREEKLSLSDRLLWRGRKPIKQVNMQRM</sequence>
<evidence type="ECO:0000313" key="2">
    <source>
        <dbReference type="Proteomes" id="UP000246121"/>
    </source>
</evidence>
<comment type="caution">
    <text evidence="1">The sequence shown here is derived from an EMBL/GenBank/DDBJ whole genome shotgun (WGS) entry which is preliminary data.</text>
</comment>
<protein>
    <submittedName>
        <fullName evidence="1">Uncharacterized protein</fullName>
    </submittedName>
</protein>
<dbReference type="VEuPathDB" id="TriTrypDB:TCSYLVIO_002994"/>
<dbReference type="VEuPathDB" id="TriTrypDB:TcG_04362"/>
<dbReference type="VEuPathDB" id="TriTrypDB:TCDM_05545"/>
<dbReference type="VEuPathDB" id="TriTrypDB:C3747_98g136"/>
<dbReference type="PANTHER" id="PTHR39666:SF1">
    <property type="entry name" value="NUCLEAR PORE COMPLEX NUP2_50_61 DOMAIN-CONTAINING PROTEIN"/>
    <property type="match status" value="1"/>
</dbReference>
<dbReference type="VEuPathDB" id="TriTrypDB:TcCL_NonESM05010"/>
<dbReference type="PANTHER" id="PTHR39666">
    <property type="entry name" value="RANBP2-TYPE DOMAIN-CONTAINING PROTEIN"/>
    <property type="match status" value="1"/>
</dbReference>
<dbReference type="VEuPathDB" id="TriTrypDB:C4B63_44g224"/>
<dbReference type="VEuPathDB" id="TriTrypDB:Tc_MARK_1732"/>
<evidence type="ECO:0000313" key="1">
    <source>
        <dbReference type="EMBL" id="PWU91239.1"/>
    </source>
</evidence>
<dbReference type="VEuPathDB" id="TriTrypDB:Tc_MARK_1744"/>
<dbReference type="Proteomes" id="UP000246121">
    <property type="component" value="Unassembled WGS sequence"/>
</dbReference>
<dbReference type="VEuPathDB" id="TriTrypDB:TcYC6_0107390"/>
<dbReference type="VEuPathDB" id="TriTrypDB:TcCLB.504933.20"/>
<gene>
    <name evidence="1" type="ORF">C4B63_44g224</name>
</gene>
<dbReference type="VEuPathDB" id="TriTrypDB:TcBrA4_0034210"/>
<dbReference type="AlphaFoldDB" id="A0A2V2V4I1"/>
<accession>A0A2V2V4I1</accession>
<organism evidence="1 2">
    <name type="scientific">Trypanosoma cruzi</name>
    <dbReference type="NCBI Taxonomy" id="5693"/>
    <lineage>
        <taxon>Eukaryota</taxon>
        <taxon>Discoba</taxon>
        <taxon>Euglenozoa</taxon>
        <taxon>Kinetoplastea</taxon>
        <taxon>Metakinetoplastina</taxon>
        <taxon>Trypanosomatida</taxon>
        <taxon>Trypanosomatidae</taxon>
        <taxon>Trypanosoma</taxon>
        <taxon>Schizotrypanum</taxon>
    </lineage>
</organism>
<dbReference type="EMBL" id="PRFA01000044">
    <property type="protein sequence ID" value="PWU91239.1"/>
    <property type="molecule type" value="Genomic_DNA"/>
</dbReference>
<dbReference type="VEuPathDB" id="TriTrypDB:BCY84_21596"/>
<name>A0A2V2V4I1_TRYCR</name>
<dbReference type="VEuPathDB" id="TriTrypDB:TcCLB.510839.11"/>